<evidence type="ECO:0000256" key="7">
    <source>
        <dbReference type="ARBA" id="ARBA00022840"/>
    </source>
</evidence>
<evidence type="ECO:0000256" key="5">
    <source>
        <dbReference type="ARBA" id="ARBA00022519"/>
    </source>
</evidence>
<dbReference type="EMBL" id="ATHI01000011">
    <property type="protein sequence ID" value="EPR34376.1"/>
    <property type="molecule type" value="Genomic_DNA"/>
</dbReference>
<dbReference type="InterPro" id="IPR017871">
    <property type="entry name" value="ABC_transporter-like_CS"/>
</dbReference>
<dbReference type="CDD" id="cd03257">
    <property type="entry name" value="ABC_NikE_OppD_transporters"/>
    <property type="match status" value="1"/>
</dbReference>
<dbReference type="eggNOG" id="COG0444">
    <property type="taxonomic scope" value="Bacteria"/>
</dbReference>
<feature type="domain" description="ABC transporter" evidence="10">
    <location>
        <begin position="6"/>
        <end position="254"/>
    </location>
</feature>
<evidence type="ECO:0000256" key="8">
    <source>
        <dbReference type="ARBA" id="ARBA00022967"/>
    </source>
</evidence>
<dbReference type="InterPro" id="IPR003593">
    <property type="entry name" value="AAA+_ATPase"/>
</dbReference>
<dbReference type="Proteomes" id="UP000014975">
    <property type="component" value="Unassembled WGS sequence"/>
</dbReference>
<keyword evidence="5" id="KW-0997">Cell inner membrane</keyword>
<keyword evidence="4" id="KW-1003">Cell membrane</keyword>
<evidence type="ECO:0000256" key="3">
    <source>
        <dbReference type="ARBA" id="ARBA00022448"/>
    </source>
</evidence>
<dbReference type="STRING" id="1121439.dsat_0024"/>
<dbReference type="AlphaFoldDB" id="S7TCK0"/>
<comment type="subcellular location">
    <subcellularLocation>
        <location evidence="1">Cell inner membrane</location>
        <topology evidence="1">Peripheral membrane protein</topology>
    </subcellularLocation>
</comment>
<evidence type="ECO:0000256" key="4">
    <source>
        <dbReference type="ARBA" id="ARBA00022475"/>
    </source>
</evidence>
<dbReference type="PROSITE" id="PS00211">
    <property type="entry name" value="ABC_TRANSPORTER_1"/>
    <property type="match status" value="1"/>
</dbReference>
<protein>
    <submittedName>
        <fullName evidence="11">ABC transporter related protein</fullName>
    </submittedName>
</protein>
<dbReference type="RefSeq" id="WP_020885430.1">
    <property type="nucleotide sequence ID" value="NZ_ATHI01000011.1"/>
</dbReference>
<dbReference type="GO" id="GO:0005524">
    <property type="term" value="F:ATP binding"/>
    <property type="evidence" value="ECO:0007669"/>
    <property type="project" value="UniProtKB-KW"/>
</dbReference>
<evidence type="ECO:0000256" key="6">
    <source>
        <dbReference type="ARBA" id="ARBA00022741"/>
    </source>
</evidence>
<dbReference type="SUPFAM" id="SSF52540">
    <property type="entry name" value="P-loop containing nucleoside triphosphate hydrolases"/>
    <property type="match status" value="1"/>
</dbReference>
<proteinExistence type="inferred from homology"/>
<reference evidence="11 12" key="1">
    <citation type="journal article" date="2013" name="Genome Announc.">
        <title>Draft genome sequences for three mercury-methylating, sulfate-reducing bacteria.</title>
        <authorList>
            <person name="Brown S.D."/>
            <person name="Hurt R.A.Jr."/>
            <person name="Gilmour C.C."/>
            <person name="Elias D.A."/>
        </authorList>
    </citation>
    <scope>NUCLEOTIDE SEQUENCE [LARGE SCALE GENOMIC DNA]</scope>
    <source>
        <strain evidence="11 12">DSM 16529</strain>
    </source>
</reference>
<dbReference type="SMART" id="SM00382">
    <property type="entry name" value="AAA"/>
    <property type="match status" value="1"/>
</dbReference>
<dbReference type="Pfam" id="PF00005">
    <property type="entry name" value="ABC_tran"/>
    <property type="match status" value="1"/>
</dbReference>
<keyword evidence="7" id="KW-0067">ATP-binding</keyword>
<keyword evidence="8" id="KW-1278">Translocase</keyword>
<dbReference type="InterPro" id="IPR050388">
    <property type="entry name" value="ABC_Ni/Peptide_Import"/>
</dbReference>
<evidence type="ECO:0000313" key="12">
    <source>
        <dbReference type="Proteomes" id="UP000014975"/>
    </source>
</evidence>
<dbReference type="PROSITE" id="PS50893">
    <property type="entry name" value="ABC_TRANSPORTER_2"/>
    <property type="match status" value="1"/>
</dbReference>
<dbReference type="GO" id="GO:0016887">
    <property type="term" value="F:ATP hydrolysis activity"/>
    <property type="evidence" value="ECO:0007669"/>
    <property type="project" value="InterPro"/>
</dbReference>
<sequence length="272" mass="29222">MSAELLRVENVSLATGRNSDQRTLVKGVSFAVREGAVTALIGSSGSGKSLSCLAGLGLLPPGVRRTAGRVALHGRDLDALGEAEHRRMLGREAALIMQNPMTCFDPLHTVASHFRETVRAHEPGKPKPERFAKALSRVGFERPETVLPLFPFEMSGGMLQRVMIALALACGARLLVADEPTTDLDVVAQARILDILDGLRREQGLGILLVTHDLSIVARLAGEVCVMHHGEVVERGPVQAIFDAPRHPVTRELLRAHHDLSGLSPLAETCGV</sequence>
<keyword evidence="12" id="KW-1185">Reference proteome</keyword>
<name>S7TCK0_9BACT</name>
<dbReference type="Gene3D" id="3.40.50.300">
    <property type="entry name" value="P-loop containing nucleotide triphosphate hydrolases"/>
    <property type="match status" value="1"/>
</dbReference>
<dbReference type="PANTHER" id="PTHR43297">
    <property type="entry name" value="OLIGOPEPTIDE TRANSPORT ATP-BINDING PROTEIN APPD"/>
    <property type="match status" value="1"/>
</dbReference>
<gene>
    <name evidence="11" type="ORF">dsat_0024</name>
</gene>
<dbReference type="PATRIC" id="fig|1121439.3.peg.1237"/>
<keyword evidence="9" id="KW-0472">Membrane</keyword>
<evidence type="ECO:0000256" key="1">
    <source>
        <dbReference type="ARBA" id="ARBA00004417"/>
    </source>
</evidence>
<organism evidence="11 12">
    <name type="scientific">Alkalidesulfovibrio alkalitolerans DSM 16529</name>
    <dbReference type="NCBI Taxonomy" id="1121439"/>
    <lineage>
        <taxon>Bacteria</taxon>
        <taxon>Pseudomonadati</taxon>
        <taxon>Thermodesulfobacteriota</taxon>
        <taxon>Desulfovibrionia</taxon>
        <taxon>Desulfovibrionales</taxon>
        <taxon>Desulfovibrionaceae</taxon>
        <taxon>Alkalidesulfovibrio</taxon>
    </lineage>
</organism>
<dbReference type="GO" id="GO:0005886">
    <property type="term" value="C:plasma membrane"/>
    <property type="evidence" value="ECO:0007669"/>
    <property type="project" value="UniProtKB-SubCell"/>
</dbReference>
<dbReference type="InterPro" id="IPR027417">
    <property type="entry name" value="P-loop_NTPase"/>
</dbReference>
<keyword evidence="6" id="KW-0547">Nucleotide-binding</keyword>
<dbReference type="InterPro" id="IPR003439">
    <property type="entry name" value="ABC_transporter-like_ATP-bd"/>
</dbReference>
<evidence type="ECO:0000259" key="10">
    <source>
        <dbReference type="PROSITE" id="PS50893"/>
    </source>
</evidence>
<evidence type="ECO:0000256" key="9">
    <source>
        <dbReference type="ARBA" id="ARBA00023136"/>
    </source>
</evidence>
<keyword evidence="3" id="KW-0813">Transport</keyword>
<dbReference type="OrthoDB" id="9809450at2"/>
<accession>S7TCK0</accession>
<comment type="similarity">
    <text evidence="2">Belongs to the ABC transporter superfamily.</text>
</comment>
<dbReference type="PANTHER" id="PTHR43297:SF14">
    <property type="entry name" value="ATPASE AAA-TYPE CORE DOMAIN-CONTAINING PROTEIN"/>
    <property type="match status" value="1"/>
</dbReference>
<evidence type="ECO:0000256" key="2">
    <source>
        <dbReference type="ARBA" id="ARBA00005417"/>
    </source>
</evidence>
<evidence type="ECO:0000313" key="11">
    <source>
        <dbReference type="EMBL" id="EPR34376.1"/>
    </source>
</evidence>
<comment type="caution">
    <text evidence="11">The sequence shown here is derived from an EMBL/GenBank/DDBJ whole genome shotgun (WGS) entry which is preliminary data.</text>
</comment>